<name>A0A4U5PH65_STECR</name>
<keyword evidence="2" id="KW-1185">Reference proteome</keyword>
<accession>A0A4U5PH65</accession>
<evidence type="ECO:0000313" key="1">
    <source>
        <dbReference type="EMBL" id="TKR95850.1"/>
    </source>
</evidence>
<dbReference type="EMBL" id="AZBU02000002">
    <property type="protein sequence ID" value="TKR95850.1"/>
    <property type="molecule type" value="Genomic_DNA"/>
</dbReference>
<gene>
    <name evidence="1" type="ORF">L596_009963</name>
</gene>
<comment type="caution">
    <text evidence="1">The sequence shown here is derived from an EMBL/GenBank/DDBJ whole genome shotgun (WGS) entry which is preliminary data.</text>
</comment>
<proteinExistence type="predicted"/>
<sequence>MKQLNKVEFMPRFASTMSSTPPGNDLRCDRRCKADDLLLRLSSDDGFMAEMMKQENTAMMHAMFRVIREIQEKRKAKK</sequence>
<protein>
    <submittedName>
        <fullName evidence="1">Uncharacterized protein</fullName>
    </submittedName>
</protein>
<dbReference type="AlphaFoldDB" id="A0A4U5PH65"/>
<organism evidence="1 2">
    <name type="scientific">Steinernema carpocapsae</name>
    <name type="common">Entomopathogenic nematode</name>
    <dbReference type="NCBI Taxonomy" id="34508"/>
    <lineage>
        <taxon>Eukaryota</taxon>
        <taxon>Metazoa</taxon>
        <taxon>Ecdysozoa</taxon>
        <taxon>Nematoda</taxon>
        <taxon>Chromadorea</taxon>
        <taxon>Rhabditida</taxon>
        <taxon>Tylenchina</taxon>
        <taxon>Panagrolaimomorpha</taxon>
        <taxon>Strongyloidoidea</taxon>
        <taxon>Steinernematidae</taxon>
        <taxon>Steinernema</taxon>
    </lineage>
</organism>
<dbReference type="Proteomes" id="UP000298663">
    <property type="component" value="Unassembled WGS sequence"/>
</dbReference>
<reference evidence="1 2" key="1">
    <citation type="journal article" date="2015" name="Genome Biol.">
        <title>Comparative genomics of Steinernema reveals deeply conserved gene regulatory networks.</title>
        <authorList>
            <person name="Dillman A.R."/>
            <person name="Macchietto M."/>
            <person name="Porter C.F."/>
            <person name="Rogers A."/>
            <person name="Williams B."/>
            <person name="Antoshechkin I."/>
            <person name="Lee M.M."/>
            <person name="Goodwin Z."/>
            <person name="Lu X."/>
            <person name="Lewis E.E."/>
            <person name="Goodrich-Blair H."/>
            <person name="Stock S.P."/>
            <person name="Adams B.J."/>
            <person name="Sternberg P.W."/>
            <person name="Mortazavi A."/>
        </authorList>
    </citation>
    <scope>NUCLEOTIDE SEQUENCE [LARGE SCALE GENOMIC DNA]</scope>
    <source>
        <strain evidence="1 2">ALL</strain>
    </source>
</reference>
<reference evidence="1 2" key="2">
    <citation type="journal article" date="2019" name="G3 (Bethesda)">
        <title>Hybrid Assembly of the Genome of the Entomopathogenic Nematode Steinernema carpocapsae Identifies the X-Chromosome.</title>
        <authorList>
            <person name="Serra L."/>
            <person name="Macchietto M."/>
            <person name="Macias-Munoz A."/>
            <person name="McGill C.J."/>
            <person name="Rodriguez I.M."/>
            <person name="Rodriguez B."/>
            <person name="Murad R."/>
            <person name="Mortazavi A."/>
        </authorList>
    </citation>
    <scope>NUCLEOTIDE SEQUENCE [LARGE SCALE GENOMIC DNA]</scope>
    <source>
        <strain evidence="1 2">ALL</strain>
    </source>
</reference>
<evidence type="ECO:0000313" key="2">
    <source>
        <dbReference type="Proteomes" id="UP000298663"/>
    </source>
</evidence>